<dbReference type="Gene3D" id="3.30.450.40">
    <property type="match status" value="1"/>
</dbReference>
<accession>A0A401UAL5</accession>
<name>A0A401UAL5_9BACT</name>
<dbReference type="OrthoDB" id="9124519at2"/>
<proteinExistence type="predicted"/>
<dbReference type="SUPFAM" id="SSF47384">
    <property type="entry name" value="Homodimeric domain of signal transducing histidine kinase"/>
    <property type="match status" value="1"/>
</dbReference>
<dbReference type="InterPro" id="IPR003018">
    <property type="entry name" value="GAF"/>
</dbReference>
<keyword evidence="2" id="KW-0472">Membrane</keyword>
<feature type="transmembrane region" description="Helical" evidence="2">
    <location>
        <begin position="159"/>
        <end position="177"/>
    </location>
</feature>
<keyword evidence="5" id="KW-1185">Reference proteome</keyword>
<comment type="caution">
    <text evidence="4">The sequence shown here is derived from an EMBL/GenBank/DDBJ whole genome shotgun (WGS) entry which is preliminary data.</text>
</comment>
<dbReference type="RefSeq" id="WP_127122547.1">
    <property type="nucleotide sequence ID" value="NZ_BHXQ01000003.1"/>
</dbReference>
<dbReference type="InterPro" id="IPR036097">
    <property type="entry name" value="HisK_dim/P_sf"/>
</dbReference>
<evidence type="ECO:0000256" key="1">
    <source>
        <dbReference type="SAM" id="Coils"/>
    </source>
</evidence>
<feature type="transmembrane region" description="Helical" evidence="2">
    <location>
        <begin position="55"/>
        <end position="73"/>
    </location>
</feature>
<sequence>MLPTEVFASFLSKRIGELSAESYRRASLLATALLLAILFSVVYIGITFITGFLAARYTMMASLIVLGYFLWILNAKNWKLIAHGYVLIAFSLTTLLIYFSGSAFFAMLPWLGLTPLLSLLILDHKWQRVWTVFSILCVAAFFYWPIPVTIWTYTAGSSAFYQASLIIGFILLVYWISNAFKTQQYQSLEKSELQNEELRAAEEELRQSMEELSATQDALSEQNAIIDKQRKKNEHFLNVLINLAMCRGILEGNKAMSYVEILSVTAKALATSRVSIWHYHENQNCIECIAQYNNGNVELQPSIKLYQADYAPYFEAILEEKVIVAHDARMHPATSIFTKSYLKPLDIYSLLDVPYIENGRFQGVICCEQQGEMKMWDQEDVVFVKSVADLVCMAINSAQRKVAEQEIIEQREQILEQNQQLTRYANEIKGINESLENRVQERTAALNEQNIRLTEYAFVNAHLLRGPLSRILGLVELIRMTKQLDELMTYIELLDQSTKELDKVVHKITDILHEGRTLDRGTLSE</sequence>
<gene>
    <name evidence="4" type="ORF">SanaruYs_21410</name>
</gene>
<reference evidence="4 5" key="1">
    <citation type="submission" date="2018-11" db="EMBL/GenBank/DDBJ databases">
        <title>Chryseotalea sanarue gen. nov., sp., nov., a member of the family Cytophagaceae, isolated from a brackish lake in Hamamatsu Japan.</title>
        <authorList>
            <person name="Maejima Y."/>
            <person name="Iino T."/>
            <person name="Muraguchi Y."/>
            <person name="Fukuda K."/>
            <person name="Ohkuma M."/>
            <person name="Moriuchi R."/>
            <person name="Dohra H."/>
            <person name="Kimbara K."/>
            <person name="Shintani M."/>
        </authorList>
    </citation>
    <scope>NUCLEOTIDE SEQUENCE [LARGE SCALE GENOMIC DNA]</scope>
    <source>
        <strain evidence="4 5">Ys</strain>
    </source>
</reference>
<dbReference type="AlphaFoldDB" id="A0A401UAL5"/>
<evidence type="ECO:0000259" key="3">
    <source>
        <dbReference type="Pfam" id="PF01590"/>
    </source>
</evidence>
<evidence type="ECO:0000256" key="2">
    <source>
        <dbReference type="SAM" id="Phobius"/>
    </source>
</evidence>
<feature type="transmembrane region" description="Helical" evidence="2">
    <location>
        <begin position="80"/>
        <end position="98"/>
    </location>
</feature>
<dbReference type="Gene3D" id="1.10.287.130">
    <property type="match status" value="1"/>
</dbReference>
<feature type="transmembrane region" description="Helical" evidence="2">
    <location>
        <begin position="104"/>
        <end position="122"/>
    </location>
</feature>
<dbReference type="InterPro" id="IPR029016">
    <property type="entry name" value="GAF-like_dom_sf"/>
</dbReference>
<dbReference type="GO" id="GO:0000155">
    <property type="term" value="F:phosphorelay sensor kinase activity"/>
    <property type="evidence" value="ECO:0007669"/>
    <property type="project" value="InterPro"/>
</dbReference>
<dbReference type="SUPFAM" id="SSF55781">
    <property type="entry name" value="GAF domain-like"/>
    <property type="match status" value="1"/>
</dbReference>
<dbReference type="Proteomes" id="UP000288227">
    <property type="component" value="Unassembled WGS sequence"/>
</dbReference>
<feature type="transmembrane region" description="Helical" evidence="2">
    <location>
        <begin position="28"/>
        <end position="49"/>
    </location>
</feature>
<dbReference type="Pfam" id="PF01590">
    <property type="entry name" value="GAF"/>
    <property type="match status" value="1"/>
</dbReference>
<feature type="domain" description="GAF" evidence="3">
    <location>
        <begin position="261"/>
        <end position="395"/>
    </location>
</feature>
<dbReference type="EMBL" id="BHXQ01000003">
    <property type="protein sequence ID" value="GCC51912.1"/>
    <property type="molecule type" value="Genomic_DNA"/>
</dbReference>
<protein>
    <recommendedName>
        <fullName evidence="3">GAF domain-containing protein</fullName>
    </recommendedName>
</protein>
<evidence type="ECO:0000313" key="5">
    <source>
        <dbReference type="Proteomes" id="UP000288227"/>
    </source>
</evidence>
<keyword evidence="1" id="KW-0175">Coiled coil</keyword>
<organism evidence="4 5">
    <name type="scientific">Chryseotalea sanaruensis</name>
    <dbReference type="NCBI Taxonomy" id="2482724"/>
    <lineage>
        <taxon>Bacteria</taxon>
        <taxon>Pseudomonadati</taxon>
        <taxon>Bacteroidota</taxon>
        <taxon>Cytophagia</taxon>
        <taxon>Cytophagales</taxon>
        <taxon>Chryseotaleaceae</taxon>
        <taxon>Chryseotalea</taxon>
    </lineage>
</organism>
<feature type="coiled-coil region" evidence="1">
    <location>
        <begin position="400"/>
        <end position="452"/>
    </location>
</feature>
<feature type="coiled-coil region" evidence="1">
    <location>
        <begin position="188"/>
        <end position="222"/>
    </location>
</feature>
<evidence type="ECO:0000313" key="4">
    <source>
        <dbReference type="EMBL" id="GCC51912.1"/>
    </source>
</evidence>
<keyword evidence="2" id="KW-0812">Transmembrane</keyword>
<feature type="transmembrane region" description="Helical" evidence="2">
    <location>
        <begin position="129"/>
        <end position="153"/>
    </location>
</feature>
<keyword evidence="2" id="KW-1133">Transmembrane helix</keyword>